<organism evidence="2 3">
    <name type="scientific">Lacihabitans soyangensis</name>
    <dbReference type="NCBI Taxonomy" id="869394"/>
    <lineage>
        <taxon>Bacteria</taxon>
        <taxon>Pseudomonadati</taxon>
        <taxon>Bacteroidota</taxon>
        <taxon>Cytophagia</taxon>
        <taxon>Cytophagales</taxon>
        <taxon>Leadbetterellaceae</taxon>
        <taxon>Lacihabitans</taxon>
    </lineage>
</organism>
<feature type="chain" id="PRO_5042031426" description="T9SS C-terminal target domain-containing protein" evidence="1">
    <location>
        <begin position="18"/>
        <end position="716"/>
    </location>
</feature>
<reference evidence="2 3" key="1">
    <citation type="submission" date="2018-11" db="EMBL/GenBank/DDBJ databases">
        <title>Novel bacteria species description.</title>
        <authorList>
            <person name="Han J.-H."/>
        </authorList>
    </citation>
    <scope>NUCLEOTIDE SEQUENCE [LARGE SCALE GENOMIC DNA]</scope>
    <source>
        <strain evidence="2 3">KCTC23259</strain>
    </source>
</reference>
<evidence type="ECO:0000313" key="2">
    <source>
        <dbReference type="EMBL" id="MCP9763974.1"/>
    </source>
</evidence>
<dbReference type="RefSeq" id="WP_255037735.1">
    <property type="nucleotide sequence ID" value="NZ_RJUF01000049.1"/>
</dbReference>
<name>A0AAE3KTP1_9BACT</name>
<dbReference type="AlphaFoldDB" id="A0AAE3KTP1"/>
<evidence type="ECO:0008006" key="4">
    <source>
        <dbReference type="Google" id="ProtNLM"/>
    </source>
</evidence>
<sequence length="716" mass="73509">MKFFFFLLLFLSLKPYAQSVELRPGSNGFVMIPNVSILGTCTVGDKGKIVYYGVDNTLRMCNGSTWVDISSTSSLTLPFSSSVNSGVSELFKVTNTSTTDGGIALSGYINGSNNGIAVSGVANNTAPVGPQVTGVYGASYSNNANGIGVRGFHSGTGYAFFGSTASGIAAFLSSTNGYGLQTRGKLQFAGNGVGTLAANKFLKSINTSGDTEWGDILPLDFTKNEAIKILSVSNTSTGPASAIVGTTSSLSGGKGVYGFAQEYGPTAATYGVFGFNQSSNALGSGVYGNHYGTGNGVLGESDGVGVKGISAVGKGVWGDGPVDGVRGSTTTGTGVTGTATGINGYGAFFNSTNGPALATGLGNVGIGSIAPKYKLTFNSVLGDKISFWGGETNNTTNHYGIGIGGGALQFFVPTASDNLVFGTGRSGDFSEKMRINGAGNVGIGINNPNATLSIARGTGTDGTAALFGTTHTSHFNYTSSEDTYIRGGKNNSKVLINDVAGLGNVGIGTASPNYKLQVNTIGNGAGIVHANNAGIEVGTYAGFGAGWYGTLTNHPLSLFVNNGNAAVNISTNGNVGINTTTANSRLQVEGSLSLPYREISSNYTLTDADHSVRAIGYQSTTVTLPSPTNRTGRIYVISADLPLLFQPPSGLTVFNPIYIFDHLGNNLLANSNLSEAGSGNFLYFLKLLSGKIIKKTSITVQSTGTSWAIIDNDFQF</sequence>
<protein>
    <recommendedName>
        <fullName evidence="4">T9SS C-terminal target domain-containing protein</fullName>
    </recommendedName>
</protein>
<evidence type="ECO:0000256" key="1">
    <source>
        <dbReference type="SAM" id="SignalP"/>
    </source>
</evidence>
<dbReference type="Proteomes" id="UP001204144">
    <property type="component" value="Unassembled WGS sequence"/>
</dbReference>
<dbReference type="EMBL" id="RJUF01000049">
    <property type="protein sequence ID" value="MCP9763974.1"/>
    <property type="molecule type" value="Genomic_DNA"/>
</dbReference>
<comment type="caution">
    <text evidence="2">The sequence shown here is derived from an EMBL/GenBank/DDBJ whole genome shotgun (WGS) entry which is preliminary data.</text>
</comment>
<evidence type="ECO:0000313" key="3">
    <source>
        <dbReference type="Proteomes" id="UP001204144"/>
    </source>
</evidence>
<gene>
    <name evidence="2" type="ORF">EGI31_13540</name>
</gene>
<feature type="signal peptide" evidence="1">
    <location>
        <begin position="1"/>
        <end position="17"/>
    </location>
</feature>
<keyword evidence="3" id="KW-1185">Reference proteome</keyword>
<proteinExistence type="predicted"/>
<accession>A0AAE3KTP1</accession>
<keyword evidence="1" id="KW-0732">Signal</keyword>